<dbReference type="OrthoDB" id="7862371at2"/>
<keyword evidence="2" id="KW-1185">Reference proteome</keyword>
<gene>
    <name evidence="1" type="ORF">CLV74_104242</name>
</gene>
<accession>A0A2T0WX11</accession>
<dbReference type="RefSeq" id="WP_106263742.1">
    <property type="nucleotide sequence ID" value="NZ_PVTQ01000004.1"/>
</dbReference>
<evidence type="ECO:0000313" key="2">
    <source>
        <dbReference type="Proteomes" id="UP000238392"/>
    </source>
</evidence>
<name>A0A2T0WX11_9RHOB</name>
<dbReference type="Proteomes" id="UP000238392">
    <property type="component" value="Unassembled WGS sequence"/>
</dbReference>
<evidence type="ECO:0000313" key="1">
    <source>
        <dbReference type="EMBL" id="PRY91221.1"/>
    </source>
</evidence>
<comment type="caution">
    <text evidence="1">The sequence shown here is derived from an EMBL/GenBank/DDBJ whole genome shotgun (WGS) entry which is preliminary data.</text>
</comment>
<protein>
    <submittedName>
        <fullName evidence="1">Uncharacterized protein</fullName>
    </submittedName>
</protein>
<dbReference type="AlphaFoldDB" id="A0A2T0WX11"/>
<proteinExistence type="predicted"/>
<sequence length="107" mass="11770">MSLRQVAFTVLGAFLALVAVIGLRLGWLAASLTETDVIERYAAAYLAEAGTGAALSNCHAETAQGHWVKLRVICRHPDGREWRFGAGLWGQLVYVERITPARMEMKI</sequence>
<organism evidence="1 2">
    <name type="scientific">Donghicola tyrosinivorans</name>
    <dbReference type="NCBI Taxonomy" id="1652492"/>
    <lineage>
        <taxon>Bacteria</taxon>
        <taxon>Pseudomonadati</taxon>
        <taxon>Pseudomonadota</taxon>
        <taxon>Alphaproteobacteria</taxon>
        <taxon>Rhodobacterales</taxon>
        <taxon>Roseobacteraceae</taxon>
        <taxon>Donghicola</taxon>
    </lineage>
</organism>
<reference evidence="1 2" key="1">
    <citation type="submission" date="2018-03" db="EMBL/GenBank/DDBJ databases">
        <title>Genomic Encyclopedia of Archaeal and Bacterial Type Strains, Phase II (KMG-II): from individual species to whole genera.</title>
        <authorList>
            <person name="Goeker M."/>
        </authorList>
    </citation>
    <scope>NUCLEOTIDE SEQUENCE [LARGE SCALE GENOMIC DNA]</scope>
    <source>
        <strain evidence="1 2">DSM 100212</strain>
    </source>
</reference>
<dbReference type="EMBL" id="PVTQ01000004">
    <property type="protein sequence ID" value="PRY91221.1"/>
    <property type="molecule type" value="Genomic_DNA"/>
</dbReference>